<evidence type="ECO:0000313" key="2">
    <source>
        <dbReference type="EMBL" id="VAW78123.1"/>
    </source>
</evidence>
<dbReference type="EMBL" id="UOFN01000089">
    <property type="protein sequence ID" value="VAW78123.1"/>
    <property type="molecule type" value="Genomic_DNA"/>
</dbReference>
<sequence>NWRVISISHRTDNKTMRVILGNDIAIEAARSNNTNPWPDGAVLGKMVWKDTAEKNWPTAIAPDKFVHAEFMFRDSKKWAGNGTGWGWARWVGTEHKPFAKDAGTGKVCIACHTPVKGNDWVFTTPALFPTVFK</sequence>
<dbReference type="CDD" id="cd20753">
    <property type="entry name" value="cyt_P460_Mc-like"/>
    <property type="match status" value="1"/>
</dbReference>
<organism evidence="2">
    <name type="scientific">hydrothermal vent metagenome</name>
    <dbReference type="NCBI Taxonomy" id="652676"/>
    <lineage>
        <taxon>unclassified sequences</taxon>
        <taxon>metagenomes</taxon>
        <taxon>ecological metagenomes</taxon>
    </lineage>
</organism>
<proteinExistence type="predicted"/>
<dbReference type="AlphaFoldDB" id="A0A3B0YPU7"/>
<dbReference type="Pfam" id="PF16694">
    <property type="entry name" value="Cytochrome_P460"/>
    <property type="match status" value="1"/>
</dbReference>
<name>A0A3B0YPU7_9ZZZZ</name>
<dbReference type="InterPro" id="IPR038142">
    <property type="entry name" value="Cytochrome_P460_sp"/>
</dbReference>
<dbReference type="InterPro" id="IPR032033">
    <property type="entry name" value="Cytochrome_P460"/>
</dbReference>
<dbReference type="Gene3D" id="3.50.70.20">
    <property type="entry name" value="Cytochrome P460"/>
    <property type="match status" value="1"/>
</dbReference>
<feature type="domain" description="Cytochrome P460" evidence="1">
    <location>
        <begin position="1"/>
        <end position="123"/>
    </location>
</feature>
<protein>
    <submittedName>
        <fullName evidence="2">Cytochrome p460</fullName>
    </submittedName>
</protein>
<gene>
    <name evidence="2" type="ORF">MNBD_GAMMA15-1012</name>
</gene>
<evidence type="ECO:0000259" key="1">
    <source>
        <dbReference type="Pfam" id="PF16694"/>
    </source>
</evidence>
<reference evidence="2" key="1">
    <citation type="submission" date="2018-06" db="EMBL/GenBank/DDBJ databases">
        <authorList>
            <person name="Zhirakovskaya E."/>
        </authorList>
    </citation>
    <scope>NUCLEOTIDE SEQUENCE</scope>
</reference>
<accession>A0A3B0YPU7</accession>
<feature type="non-terminal residue" evidence="2">
    <location>
        <position position="1"/>
    </location>
</feature>